<feature type="transmembrane region" description="Helical" evidence="1">
    <location>
        <begin position="24"/>
        <end position="44"/>
    </location>
</feature>
<keyword evidence="1" id="KW-0472">Membrane</keyword>
<evidence type="ECO:0000313" key="3">
    <source>
        <dbReference type="Proteomes" id="UP001589943"/>
    </source>
</evidence>
<accession>A0ABV6PIF5</accession>
<protein>
    <submittedName>
        <fullName evidence="2">Uncharacterized protein</fullName>
    </submittedName>
</protein>
<gene>
    <name evidence="2" type="ORF">ACFFF7_05575</name>
</gene>
<name>A0ABV6PIF5_9SPHN</name>
<dbReference type="RefSeq" id="WP_379480366.1">
    <property type="nucleotide sequence ID" value="NZ_JBHLTL010000001.1"/>
</dbReference>
<dbReference type="EMBL" id="JBHLTL010000001">
    <property type="protein sequence ID" value="MFC0588878.1"/>
    <property type="molecule type" value="Genomic_DNA"/>
</dbReference>
<reference evidence="2 3" key="1">
    <citation type="submission" date="2024-09" db="EMBL/GenBank/DDBJ databases">
        <authorList>
            <person name="Sun Q."/>
            <person name="Mori K."/>
        </authorList>
    </citation>
    <scope>NUCLEOTIDE SEQUENCE [LARGE SCALE GENOMIC DNA]</scope>
    <source>
        <strain evidence="2 3">NCAIM B.02537</strain>
    </source>
</reference>
<dbReference type="Proteomes" id="UP001589943">
    <property type="component" value="Unassembled WGS sequence"/>
</dbReference>
<keyword evidence="1" id="KW-1133">Transmembrane helix</keyword>
<keyword evidence="1" id="KW-0812">Transmembrane</keyword>
<keyword evidence="3" id="KW-1185">Reference proteome</keyword>
<proteinExistence type="predicted"/>
<organism evidence="2 3">
    <name type="scientific">Novosphingobium aquiterrae</name>
    <dbReference type="NCBI Taxonomy" id="624388"/>
    <lineage>
        <taxon>Bacteria</taxon>
        <taxon>Pseudomonadati</taxon>
        <taxon>Pseudomonadota</taxon>
        <taxon>Alphaproteobacteria</taxon>
        <taxon>Sphingomonadales</taxon>
        <taxon>Sphingomonadaceae</taxon>
        <taxon>Novosphingobium</taxon>
    </lineage>
</organism>
<sequence>MHREGEEIHITTEEAKGGLRGNHVFTVLLISLLLACAAMTIAWVTGALTSTDGTQAPKAAASGAM</sequence>
<evidence type="ECO:0000313" key="2">
    <source>
        <dbReference type="EMBL" id="MFC0588878.1"/>
    </source>
</evidence>
<comment type="caution">
    <text evidence="2">The sequence shown here is derived from an EMBL/GenBank/DDBJ whole genome shotgun (WGS) entry which is preliminary data.</text>
</comment>
<evidence type="ECO:0000256" key="1">
    <source>
        <dbReference type="SAM" id="Phobius"/>
    </source>
</evidence>